<dbReference type="Proteomes" id="UP000199513">
    <property type="component" value="Unassembled WGS sequence"/>
</dbReference>
<reference evidence="10 11" key="1">
    <citation type="submission" date="2016-10" db="EMBL/GenBank/DDBJ databases">
        <authorList>
            <person name="de Groot N.N."/>
        </authorList>
    </citation>
    <scope>NUCLEOTIDE SEQUENCE [LARGE SCALE GENOMIC DNA]</scope>
    <source>
        <strain>GEY</strain>
        <strain evidence="11">DSM 9560</strain>
    </source>
</reference>
<feature type="transmembrane region" description="Helical" evidence="7">
    <location>
        <begin position="335"/>
        <end position="362"/>
    </location>
</feature>
<keyword evidence="11" id="KW-1185">Reference proteome</keyword>
<keyword evidence="4 7" id="KW-1133">Transmembrane helix</keyword>
<evidence type="ECO:0000256" key="3">
    <source>
        <dbReference type="ARBA" id="ARBA00022692"/>
    </source>
</evidence>
<dbReference type="PANTHER" id="PTHR30572">
    <property type="entry name" value="MEMBRANE COMPONENT OF TRANSPORTER-RELATED"/>
    <property type="match status" value="1"/>
</dbReference>
<name>A0A1I2IF34_9BACT</name>
<feature type="domain" description="MacB-like periplasmic core" evidence="9">
    <location>
        <begin position="21"/>
        <end position="225"/>
    </location>
</feature>
<evidence type="ECO:0000256" key="1">
    <source>
        <dbReference type="ARBA" id="ARBA00004651"/>
    </source>
</evidence>
<keyword evidence="2" id="KW-1003">Cell membrane</keyword>
<dbReference type="Pfam" id="PF12704">
    <property type="entry name" value="MacB_PCD"/>
    <property type="match status" value="1"/>
</dbReference>
<evidence type="ECO:0000259" key="8">
    <source>
        <dbReference type="Pfam" id="PF02687"/>
    </source>
</evidence>
<evidence type="ECO:0000313" key="11">
    <source>
        <dbReference type="Proteomes" id="UP000199513"/>
    </source>
</evidence>
<proteinExistence type="inferred from homology"/>
<evidence type="ECO:0000259" key="9">
    <source>
        <dbReference type="Pfam" id="PF12704"/>
    </source>
</evidence>
<gene>
    <name evidence="10" type="ORF">SAMN04488541_103048</name>
</gene>
<dbReference type="OrthoDB" id="9770036at2"/>
<dbReference type="PANTHER" id="PTHR30572:SF4">
    <property type="entry name" value="ABC TRANSPORTER PERMEASE YTRF"/>
    <property type="match status" value="1"/>
</dbReference>
<feature type="transmembrane region" description="Helical" evidence="7">
    <location>
        <begin position="290"/>
        <end position="312"/>
    </location>
</feature>
<dbReference type="STRING" id="1003.SAMN04488541_103048"/>
<evidence type="ECO:0000256" key="5">
    <source>
        <dbReference type="ARBA" id="ARBA00023136"/>
    </source>
</evidence>
<dbReference type="RefSeq" id="WP_091548426.1">
    <property type="nucleotide sequence ID" value="NZ_FONY01000030.1"/>
</dbReference>
<sequence>MNFSENVKEALKAIKDNLLRTSLTAAIVAIGITALVGILTAIDGIQYSISSGLADLGANSFDVKDLSRSGGRNRGGIVETTKSPITYNQIKDYKERYPFDVMISIFTDIGGAAEAKYGSKKTNPNIPIKGVDENFLTVKAYNVAKGRGFSAVEIRNGSFVCIIGDELAETLFDKEDPLNKGITVGGTHYKVVGVLEKESTIGSSNINRMVLIPLQTAVGVAAGRRLYFTAINYVRDATKINYYMSEAEGLMRQIREDRLGEKSSFEIARSESLTASLEETSGTLRIGGGFIGFITLLGASIGLMNIMMVSVTERTREIGIRKALGATPMRIREQFLVEAIVICQIGGAVGVVLGILIGNLVATLISSGSFIVPWAWMIGGVIVCFIVGIISGYYPAYKASKLDPIESLRYE</sequence>
<evidence type="ECO:0000256" key="7">
    <source>
        <dbReference type="SAM" id="Phobius"/>
    </source>
</evidence>
<feature type="transmembrane region" description="Helical" evidence="7">
    <location>
        <begin position="374"/>
        <end position="394"/>
    </location>
</feature>
<accession>A0A1I2IF34</accession>
<keyword evidence="5 7" id="KW-0472">Membrane</keyword>
<dbReference type="GO" id="GO:0022857">
    <property type="term" value="F:transmembrane transporter activity"/>
    <property type="evidence" value="ECO:0007669"/>
    <property type="project" value="TreeGrafter"/>
</dbReference>
<evidence type="ECO:0000313" key="10">
    <source>
        <dbReference type="EMBL" id="SFF39446.1"/>
    </source>
</evidence>
<dbReference type="InterPro" id="IPR025857">
    <property type="entry name" value="MacB_PCD"/>
</dbReference>
<evidence type="ECO:0000256" key="4">
    <source>
        <dbReference type="ARBA" id="ARBA00022989"/>
    </source>
</evidence>
<comment type="similarity">
    <text evidence="6">Belongs to the ABC-4 integral membrane protein family.</text>
</comment>
<organism evidence="10 11">
    <name type="scientific">Thermoflexibacter ruber</name>
    <dbReference type="NCBI Taxonomy" id="1003"/>
    <lineage>
        <taxon>Bacteria</taxon>
        <taxon>Pseudomonadati</taxon>
        <taxon>Bacteroidota</taxon>
        <taxon>Cytophagia</taxon>
        <taxon>Cytophagales</taxon>
        <taxon>Thermoflexibacteraceae</taxon>
        <taxon>Thermoflexibacter</taxon>
    </lineage>
</organism>
<dbReference type="GO" id="GO:0005886">
    <property type="term" value="C:plasma membrane"/>
    <property type="evidence" value="ECO:0007669"/>
    <property type="project" value="UniProtKB-SubCell"/>
</dbReference>
<keyword evidence="3 7" id="KW-0812">Transmembrane</keyword>
<dbReference type="InterPro" id="IPR003838">
    <property type="entry name" value="ABC3_permease_C"/>
</dbReference>
<feature type="domain" description="ABC3 transporter permease C-terminal" evidence="8">
    <location>
        <begin position="290"/>
        <end position="404"/>
    </location>
</feature>
<evidence type="ECO:0000256" key="6">
    <source>
        <dbReference type="ARBA" id="ARBA00038076"/>
    </source>
</evidence>
<dbReference type="Pfam" id="PF02687">
    <property type="entry name" value="FtsX"/>
    <property type="match status" value="1"/>
</dbReference>
<feature type="transmembrane region" description="Helical" evidence="7">
    <location>
        <begin position="21"/>
        <end position="42"/>
    </location>
</feature>
<dbReference type="AlphaFoldDB" id="A0A1I2IF34"/>
<dbReference type="InterPro" id="IPR050250">
    <property type="entry name" value="Macrolide_Exporter_MacB"/>
</dbReference>
<evidence type="ECO:0000256" key="2">
    <source>
        <dbReference type="ARBA" id="ARBA00022475"/>
    </source>
</evidence>
<protein>
    <submittedName>
        <fullName evidence="10">Putative ABC transport system permease protein</fullName>
    </submittedName>
</protein>
<dbReference type="EMBL" id="FONY01000030">
    <property type="protein sequence ID" value="SFF39446.1"/>
    <property type="molecule type" value="Genomic_DNA"/>
</dbReference>
<comment type="subcellular location">
    <subcellularLocation>
        <location evidence="1">Cell membrane</location>
        <topology evidence="1">Multi-pass membrane protein</topology>
    </subcellularLocation>
</comment>